<keyword evidence="3" id="KW-1185">Reference proteome</keyword>
<evidence type="ECO:0000313" key="2">
    <source>
        <dbReference type="EMBL" id="MBB3997428.1"/>
    </source>
</evidence>
<feature type="compositionally biased region" description="Basic and acidic residues" evidence="1">
    <location>
        <begin position="15"/>
        <end position="28"/>
    </location>
</feature>
<comment type="caution">
    <text evidence="2">The sequence shown here is derived from an EMBL/GenBank/DDBJ whole genome shotgun (WGS) entry which is preliminary data.</text>
</comment>
<feature type="compositionally biased region" description="Low complexity" evidence="1">
    <location>
        <begin position="43"/>
        <end position="59"/>
    </location>
</feature>
<protein>
    <recommendedName>
        <fullName evidence="4">Phage tail protein</fullName>
    </recommendedName>
</protein>
<dbReference type="Proteomes" id="UP000542776">
    <property type="component" value="Unassembled WGS sequence"/>
</dbReference>
<organism evidence="2 3">
    <name type="scientific">Aureimonas pseudogalii</name>
    <dbReference type="NCBI Taxonomy" id="1744844"/>
    <lineage>
        <taxon>Bacteria</taxon>
        <taxon>Pseudomonadati</taxon>
        <taxon>Pseudomonadota</taxon>
        <taxon>Alphaproteobacteria</taxon>
        <taxon>Hyphomicrobiales</taxon>
        <taxon>Aurantimonadaceae</taxon>
        <taxon>Aureimonas</taxon>
    </lineage>
</organism>
<proteinExistence type="predicted"/>
<evidence type="ECO:0000313" key="3">
    <source>
        <dbReference type="Proteomes" id="UP000542776"/>
    </source>
</evidence>
<reference evidence="2 3" key="1">
    <citation type="submission" date="2020-08" db="EMBL/GenBank/DDBJ databases">
        <title>Genomic Encyclopedia of Type Strains, Phase IV (KMG-IV): sequencing the most valuable type-strain genomes for metagenomic binning, comparative biology and taxonomic classification.</title>
        <authorList>
            <person name="Goeker M."/>
        </authorList>
    </citation>
    <scope>NUCLEOTIDE SEQUENCE [LARGE SCALE GENOMIC DNA]</scope>
    <source>
        <strain evidence="2 3">DSM 102238</strain>
    </source>
</reference>
<evidence type="ECO:0008006" key="4">
    <source>
        <dbReference type="Google" id="ProtNLM"/>
    </source>
</evidence>
<feature type="region of interest" description="Disordered" evidence="1">
    <location>
        <begin position="1"/>
        <end position="149"/>
    </location>
</feature>
<sequence length="518" mass="51149">MAEKGQIETMSGDTGTDRSPLKPERDDAAIAPAASVGSPAMLGQSVASSSPAAQAGVAPELSGDDPAGAAEQDFAREEGFVAPAAAETGPDRIHPETEAHEPIGGGDALPRRDLGEFEDDDVAVPHAEAEPAGPDPLATSPYRAAPDEHSRGPGFGSLLGAGLLGAAIAVAAGSALLYSGAIPVAATQTPAVNPQQFATAGEVQQIGGDVQTLRGTVEQLQSAQAAGGAGSGMVSSSDFTQLADRVAATERAVQTGGASAGDASSAAASAGETANAARDAAGQALQAANAARETADGARTAADSAQQASQSAQQAAANAQTAAGEARTQVEGFATRLAAIEEGNRRAGIALSAAALKTAIDRGTPFMAELESFAGASGDPAAVASLRDFAAAGVPTAATLNAGWSEAEGEILAALRPADPTADMGSQVLSGLRSLVTVRPAGTAVSADAPGPQAAVARMDTAISQGDYAAWIREWEGLPDTARSATESFATRVKARVAADGIIEQTINSAVGASASQG</sequence>
<name>A0A7W6H3Z8_9HYPH</name>
<evidence type="ECO:0000256" key="1">
    <source>
        <dbReference type="SAM" id="MobiDB-lite"/>
    </source>
</evidence>
<feature type="compositionally biased region" description="Low complexity" evidence="1">
    <location>
        <begin position="301"/>
        <end position="311"/>
    </location>
</feature>
<feature type="region of interest" description="Disordered" evidence="1">
    <location>
        <begin position="289"/>
        <end position="311"/>
    </location>
</feature>
<feature type="compositionally biased region" description="Basic and acidic residues" evidence="1">
    <location>
        <begin position="89"/>
        <end position="101"/>
    </location>
</feature>
<accession>A0A7W6H3Z8</accession>
<dbReference type="AlphaFoldDB" id="A0A7W6H3Z8"/>
<dbReference type="EMBL" id="JACIEK010000001">
    <property type="protein sequence ID" value="MBB3997428.1"/>
    <property type="molecule type" value="Genomic_DNA"/>
</dbReference>
<dbReference type="RefSeq" id="WP_183198891.1">
    <property type="nucleotide sequence ID" value="NZ_JACIEK010000001.1"/>
</dbReference>
<gene>
    <name evidence="2" type="ORF">GGR04_001249</name>
</gene>